<dbReference type="GO" id="GO:0003746">
    <property type="term" value="F:translation elongation factor activity"/>
    <property type="evidence" value="ECO:0007669"/>
    <property type="project" value="UniProtKB-KW"/>
</dbReference>
<dbReference type="CDD" id="cd04171">
    <property type="entry name" value="SelB"/>
    <property type="match status" value="1"/>
</dbReference>
<dbReference type="NCBIfam" id="TIGR00231">
    <property type="entry name" value="small_GTP"/>
    <property type="match status" value="1"/>
</dbReference>
<dbReference type="SUPFAM" id="SSF46785">
    <property type="entry name" value="Winged helix' DNA-binding domain"/>
    <property type="match status" value="2"/>
</dbReference>
<evidence type="ECO:0000313" key="11">
    <source>
        <dbReference type="Proteomes" id="UP000298381"/>
    </source>
</evidence>
<dbReference type="Pfam" id="PF09107">
    <property type="entry name" value="WHD_3rd_SelB"/>
    <property type="match status" value="1"/>
</dbReference>
<dbReference type="InterPro" id="IPR000795">
    <property type="entry name" value="T_Tr_GTP-bd_dom"/>
</dbReference>
<dbReference type="CDD" id="cd15491">
    <property type="entry name" value="selB_III"/>
    <property type="match status" value="1"/>
</dbReference>
<dbReference type="Gene3D" id="1.10.10.2770">
    <property type="match status" value="1"/>
</dbReference>
<evidence type="ECO:0000256" key="1">
    <source>
        <dbReference type="ARBA" id="ARBA00004496"/>
    </source>
</evidence>
<dbReference type="SUPFAM" id="SSF50447">
    <property type="entry name" value="Translation proteins"/>
    <property type="match status" value="1"/>
</dbReference>
<evidence type="ECO:0000256" key="2">
    <source>
        <dbReference type="ARBA" id="ARBA00015953"/>
    </source>
</evidence>
<evidence type="ECO:0000256" key="7">
    <source>
        <dbReference type="ARBA" id="ARBA00025526"/>
    </source>
</evidence>
<dbReference type="GO" id="GO:0005525">
    <property type="term" value="F:GTP binding"/>
    <property type="evidence" value="ECO:0007669"/>
    <property type="project" value="UniProtKB-KW"/>
</dbReference>
<dbReference type="InterPro" id="IPR015191">
    <property type="entry name" value="SelB_WHD4"/>
</dbReference>
<keyword evidence="3" id="KW-0963">Cytoplasm</keyword>
<accession>A0A4Z0D3A6</accession>
<dbReference type="InterPro" id="IPR036388">
    <property type="entry name" value="WH-like_DNA-bd_sf"/>
</dbReference>
<dbReference type="InterPro" id="IPR004161">
    <property type="entry name" value="EFTu-like_2"/>
</dbReference>
<evidence type="ECO:0000313" key="10">
    <source>
        <dbReference type="EMBL" id="TFZ40037.1"/>
    </source>
</evidence>
<dbReference type="Pfam" id="PF25461">
    <property type="entry name" value="Beta-barrel_SelB"/>
    <property type="match status" value="1"/>
</dbReference>
<keyword evidence="5" id="KW-0648">Protein biosynthesis</keyword>
<dbReference type="RefSeq" id="WP_135271109.1">
    <property type="nucleotide sequence ID" value="NZ_SRIB01000007.1"/>
</dbReference>
<dbReference type="InterPro" id="IPR005225">
    <property type="entry name" value="Small_GTP-bd"/>
</dbReference>
<evidence type="ECO:0000256" key="4">
    <source>
        <dbReference type="ARBA" id="ARBA00022741"/>
    </source>
</evidence>
<feature type="domain" description="Tr-type G" evidence="9">
    <location>
        <begin position="1"/>
        <end position="174"/>
    </location>
</feature>
<dbReference type="InterPro" id="IPR057335">
    <property type="entry name" value="Beta-barrel_SelB"/>
</dbReference>
<proteinExistence type="predicted"/>
<evidence type="ECO:0000256" key="3">
    <source>
        <dbReference type="ARBA" id="ARBA00022490"/>
    </source>
</evidence>
<comment type="caution">
    <text evidence="10">The sequence shown here is derived from an EMBL/GenBank/DDBJ whole genome shotgun (WGS) entry which is preliminary data.</text>
</comment>
<dbReference type="PROSITE" id="PS51722">
    <property type="entry name" value="G_TR_2"/>
    <property type="match status" value="1"/>
</dbReference>
<evidence type="ECO:0000259" key="9">
    <source>
        <dbReference type="PROSITE" id="PS51722"/>
    </source>
</evidence>
<dbReference type="OrthoDB" id="9804504at2"/>
<dbReference type="PANTHER" id="PTHR43721">
    <property type="entry name" value="ELONGATION FACTOR TU-RELATED"/>
    <property type="match status" value="1"/>
</dbReference>
<dbReference type="Pfam" id="PF00009">
    <property type="entry name" value="GTP_EFTU"/>
    <property type="match status" value="1"/>
</dbReference>
<dbReference type="InterPro" id="IPR004535">
    <property type="entry name" value="Transl_elong_SelB"/>
</dbReference>
<reference evidence="10 11" key="1">
    <citation type="submission" date="2019-03" db="EMBL/GenBank/DDBJ databases">
        <title>Draft genome sequence data and analysis of a Fermenting Bacterium, Soehngenia longevitae strain 1933PT, isolated from petroleum reservoir in Azerbaijan.</title>
        <authorList>
            <person name="Grouzdev D.S."/>
            <person name="Bidzhieva S.K."/>
            <person name="Sokolova D.S."/>
            <person name="Tourova T.P."/>
            <person name="Poltaraus A.B."/>
            <person name="Nazina T.N."/>
        </authorList>
    </citation>
    <scope>NUCLEOTIDE SEQUENCE [LARGE SCALE GENOMIC DNA]</scope>
    <source>
        <strain evidence="10 11">1933P</strain>
    </source>
</reference>
<evidence type="ECO:0000256" key="8">
    <source>
        <dbReference type="ARBA" id="ARBA00031615"/>
    </source>
</evidence>
<dbReference type="InterPro" id="IPR009000">
    <property type="entry name" value="Transl_B-barrel_sf"/>
</dbReference>
<keyword evidence="11" id="KW-1185">Reference proteome</keyword>
<dbReference type="PANTHER" id="PTHR43721:SF22">
    <property type="entry name" value="ELONGATION FACTOR TU, MITOCHONDRIAL"/>
    <property type="match status" value="1"/>
</dbReference>
<dbReference type="Proteomes" id="UP000298381">
    <property type="component" value="Unassembled WGS sequence"/>
</dbReference>
<dbReference type="AlphaFoldDB" id="A0A4Z0D3A6"/>
<organism evidence="10 11">
    <name type="scientific">Soehngenia longivitae</name>
    <dbReference type="NCBI Taxonomy" id="2562294"/>
    <lineage>
        <taxon>Bacteria</taxon>
        <taxon>Bacillati</taxon>
        <taxon>Bacillota</taxon>
        <taxon>Tissierellia</taxon>
        <taxon>Tissierellales</taxon>
        <taxon>Tissierellaceae</taxon>
        <taxon>Soehngenia</taxon>
    </lineage>
</organism>
<name>A0A4Z0D3A6_9FIRM</name>
<sequence length="637" mass="72857">MNHIIIGTAGHIDHGKTTLIKALTGRETDRLKEEKERGISIELGFTYFDLPSGQRAGIIDVPGHEKFIRNMLAGVVGIDIILFVVAADEGVMPQTIEHLAILDLIGVKNGFIVITKSDLVDQDWLELVKEEIKESVKGTFLENSKMIPVSSVKKTGINEVVEEIDRLSTLIEPKDTNDLPRLPIDRVFTIQGFGTVVTGTLLSGILKIGDEIEIYPKSIITKVRNLQVHDKDVKEAYAGQRVAINLANVKKDEINRGDYIAPKGSMKETMMLDVKVKLLKNLEKPIENRTRLKLYLGTDEIMCRIILLDRDFLEPGEEAFAQLRLEEKTVAKAKDRFILRFYSPMFTIGGGEVLVANPSKRKRYDEDIIEELALKEEGSIIDHIENILINENNIFYNTKEIAIELSLLETSIINEIKRLEDDGKVVVFELNKEIYPLHVKKIDDLIDSIKTELEVFHKKQPLRYGIPKEEIRTKYLGKNKQKLGDIIIDYLINRQIIKQSRDLLSLPDYEPSLSNSDNAIKEKIIEILDKEGFNLTKTNDILNLDINYDKKTIENLVFFMISKGDIIKLGEEYLISSSKYEAAKNILRDYFKTNEFITAPIYRDLLKTNRKFAIALLEHFDQIKLTKRDDDKRYLIE</sequence>
<evidence type="ECO:0000256" key="5">
    <source>
        <dbReference type="ARBA" id="ARBA00022917"/>
    </source>
</evidence>
<dbReference type="InterPro" id="IPR027417">
    <property type="entry name" value="P-loop_NTPase"/>
</dbReference>
<evidence type="ECO:0000256" key="6">
    <source>
        <dbReference type="ARBA" id="ARBA00023134"/>
    </source>
</evidence>
<keyword evidence="4" id="KW-0547">Nucleotide-binding</keyword>
<dbReference type="Gene3D" id="2.40.30.10">
    <property type="entry name" value="Translation factors"/>
    <property type="match status" value="2"/>
</dbReference>
<dbReference type="InterPro" id="IPR036390">
    <property type="entry name" value="WH_DNA-bd_sf"/>
</dbReference>
<dbReference type="SUPFAM" id="SSF52540">
    <property type="entry name" value="P-loop containing nucleoside triphosphate hydrolases"/>
    <property type="match status" value="1"/>
</dbReference>
<dbReference type="PROSITE" id="PS00301">
    <property type="entry name" value="G_TR_1"/>
    <property type="match status" value="1"/>
</dbReference>
<dbReference type="Pfam" id="PF09106">
    <property type="entry name" value="WHD_2nd_SelB"/>
    <property type="match status" value="1"/>
</dbReference>
<dbReference type="NCBIfam" id="TIGR00475">
    <property type="entry name" value="selB"/>
    <property type="match status" value="1"/>
</dbReference>
<dbReference type="GO" id="GO:0003924">
    <property type="term" value="F:GTPase activity"/>
    <property type="evidence" value="ECO:0007669"/>
    <property type="project" value="InterPro"/>
</dbReference>
<dbReference type="Pfam" id="PF03144">
    <property type="entry name" value="GTP_EFTU_D2"/>
    <property type="match status" value="1"/>
</dbReference>
<comment type="subcellular location">
    <subcellularLocation>
        <location evidence="1">Cytoplasm</location>
    </subcellularLocation>
</comment>
<comment type="function">
    <text evidence="7">Translation factor necessary for the incorporation of selenocysteine into proteins. It probably replaces EF-Tu for the insertion of selenocysteine directed by the UGA codon. SelB binds GTP and GDP.</text>
</comment>
<dbReference type="GO" id="GO:0001514">
    <property type="term" value="P:selenocysteine incorporation"/>
    <property type="evidence" value="ECO:0007669"/>
    <property type="project" value="InterPro"/>
</dbReference>
<keyword evidence="6" id="KW-0342">GTP-binding</keyword>
<dbReference type="CDD" id="cd03696">
    <property type="entry name" value="SelB_II"/>
    <property type="match status" value="1"/>
</dbReference>
<protein>
    <recommendedName>
        <fullName evidence="2">Selenocysteine-specific elongation factor</fullName>
    </recommendedName>
    <alternativeName>
        <fullName evidence="8">SelB translation factor</fullName>
    </alternativeName>
</protein>
<dbReference type="InterPro" id="IPR031157">
    <property type="entry name" value="G_TR_CS"/>
</dbReference>
<dbReference type="Gene3D" id="1.10.10.10">
    <property type="entry name" value="Winged helix-like DNA-binding domain superfamily/Winged helix DNA-binding domain"/>
    <property type="match status" value="1"/>
</dbReference>
<dbReference type="GO" id="GO:0003723">
    <property type="term" value="F:RNA binding"/>
    <property type="evidence" value="ECO:0007669"/>
    <property type="project" value="InterPro"/>
</dbReference>
<dbReference type="InterPro" id="IPR050055">
    <property type="entry name" value="EF-Tu_GTPase"/>
</dbReference>
<dbReference type="SUPFAM" id="SSF50465">
    <property type="entry name" value="EF-Tu/eEF-1alpha/eIF2-gamma C-terminal domain"/>
    <property type="match status" value="1"/>
</dbReference>
<gene>
    <name evidence="10" type="primary">selB</name>
    <name evidence="10" type="ORF">E4100_05910</name>
</gene>
<keyword evidence="10" id="KW-0251">Elongation factor</keyword>
<dbReference type="EMBL" id="SRIB01000007">
    <property type="protein sequence ID" value="TFZ40037.1"/>
    <property type="molecule type" value="Genomic_DNA"/>
</dbReference>
<dbReference type="InterPro" id="IPR009001">
    <property type="entry name" value="Transl_elong_EF1A/Init_IF2_C"/>
</dbReference>
<dbReference type="Gene3D" id="3.40.50.300">
    <property type="entry name" value="P-loop containing nucleotide triphosphate hydrolases"/>
    <property type="match status" value="1"/>
</dbReference>
<dbReference type="FunFam" id="3.40.50.300:FF:001064">
    <property type="entry name" value="Selenocysteine-specific translation elongation factor"/>
    <property type="match status" value="1"/>
</dbReference>
<dbReference type="InterPro" id="IPR015190">
    <property type="entry name" value="Elong_fac_SelB-wing-hlx_typ-2"/>
</dbReference>
<dbReference type="GO" id="GO:0005737">
    <property type="term" value="C:cytoplasm"/>
    <property type="evidence" value="ECO:0007669"/>
    <property type="project" value="UniProtKB-SubCell"/>
</dbReference>